<organism evidence="1">
    <name type="scientific">hydrothermal vent metagenome</name>
    <dbReference type="NCBI Taxonomy" id="652676"/>
    <lineage>
        <taxon>unclassified sequences</taxon>
        <taxon>metagenomes</taxon>
        <taxon>ecological metagenomes</taxon>
    </lineage>
</organism>
<dbReference type="AlphaFoldDB" id="A0A3B0T8J2"/>
<protein>
    <submittedName>
        <fullName evidence="1">Uncharacterized protein</fullName>
    </submittedName>
</protein>
<sequence length="23" mass="2350">MHRNAQTVGVLNAGVGDYYLGGG</sequence>
<proteinExistence type="predicted"/>
<reference evidence="1" key="1">
    <citation type="submission" date="2018-06" db="EMBL/GenBank/DDBJ databases">
        <authorList>
            <person name="Zhirakovskaya E."/>
        </authorList>
    </citation>
    <scope>NUCLEOTIDE SEQUENCE</scope>
</reference>
<dbReference type="EMBL" id="UOEQ01000059">
    <property type="protein sequence ID" value="VAW15031.1"/>
    <property type="molecule type" value="Genomic_DNA"/>
</dbReference>
<evidence type="ECO:0000313" key="1">
    <source>
        <dbReference type="EMBL" id="VAW15031.1"/>
    </source>
</evidence>
<name>A0A3B0T8J2_9ZZZZ</name>
<accession>A0A3B0T8J2</accession>
<feature type="non-terminal residue" evidence="1">
    <location>
        <position position="23"/>
    </location>
</feature>
<gene>
    <name evidence="1" type="ORF">MNBD_ALPHA11-1144</name>
</gene>